<dbReference type="AlphaFoldDB" id="A0A976M549"/>
<reference evidence="5" key="1">
    <citation type="submission" date="2022-07" db="EMBL/GenBank/DDBJ databases">
        <title>Evaluation of T. orientalis genome assembly methods using nanopore sequencing and analysis of variation between genomes.</title>
        <authorList>
            <person name="Yam J."/>
            <person name="Micallef M.L."/>
            <person name="Liu M."/>
            <person name="Djordjevic S.P."/>
            <person name="Bogema D.R."/>
            <person name="Jenkins C."/>
        </authorList>
    </citation>
    <scope>NUCLEOTIDE SEQUENCE</scope>
    <source>
        <strain evidence="5">Fish Creek</strain>
    </source>
</reference>
<sequence>MEFSTVDLSWLPNDADEQLALGFRVVSNAYKTRVSGLENELRSMRTLVSEKTEHAAALQKKYNALEDQLVQLNQRANQVTEENKNLVNTVKKLQRDLDRLENLKKMVLSSFKDDLNESDTNNRFYGLDEMVNSVVPRTGLGMRNDYTTLPELNTNTAGDGFFKNHTYSATPKPLQDTPLPTAQRESVDGRQFFKNAKNILHPEDFANFLSTIKKFNAQLLTRDDTLAHAKQVFGEDSRAFEDFRQLIMPRH</sequence>
<evidence type="ECO:0000256" key="3">
    <source>
        <dbReference type="SAM" id="Coils"/>
    </source>
</evidence>
<keyword evidence="3" id="KW-0175">Coiled coil</keyword>
<feature type="coiled-coil region" evidence="3">
    <location>
        <begin position="48"/>
        <end position="110"/>
    </location>
</feature>
<keyword evidence="2" id="KW-0539">Nucleus</keyword>
<dbReference type="GO" id="GO:0006355">
    <property type="term" value="P:regulation of DNA-templated transcription"/>
    <property type="evidence" value="ECO:0007669"/>
    <property type="project" value="InterPro"/>
</dbReference>
<dbReference type="SUPFAM" id="SSF90257">
    <property type="entry name" value="Myosin rod fragments"/>
    <property type="match status" value="1"/>
</dbReference>
<dbReference type="GO" id="GO:0005634">
    <property type="term" value="C:nucleus"/>
    <property type="evidence" value="ECO:0007669"/>
    <property type="project" value="UniProtKB-SubCell"/>
</dbReference>
<gene>
    <name evidence="5" type="ORF">MACJ_001886</name>
</gene>
<evidence type="ECO:0000256" key="1">
    <source>
        <dbReference type="ARBA" id="ARBA00004123"/>
    </source>
</evidence>
<dbReference type="Proteomes" id="UP000244803">
    <property type="component" value="Chromosome 3"/>
</dbReference>
<dbReference type="Pfam" id="PF25972">
    <property type="entry name" value="At4g15545_C"/>
    <property type="match status" value="1"/>
</dbReference>
<evidence type="ECO:0000256" key="2">
    <source>
        <dbReference type="ARBA" id="ARBA00023242"/>
    </source>
</evidence>
<protein>
    <recommendedName>
        <fullName evidence="4">At4g15545-like C-terminal domain-containing protein</fullName>
    </recommendedName>
</protein>
<evidence type="ECO:0000313" key="6">
    <source>
        <dbReference type="Proteomes" id="UP000244803"/>
    </source>
</evidence>
<feature type="domain" description="At4g15545-like C-terminal" evidence="4">
    <location>
        <begin position="186"/>
        <end position="248"/>
    </location>
</feature>
<dbReference type="PANTHER" id="PTHR47383">
    <property type="entry name" value="OS03G0659800 PROTEIN"/>
    <property type="match status" value="1"/>
</dbReference>
<name>A0A976M549_THEOR</name>
<comment type="subcellular location">
    <subcellularLocation>
        <location evidence="1">Nucleus</location>
    </subcellularLocation>
</comment>
<dbReference type="PANTHER" id="PTHR47383:SF8">
    <property type="entry name" value="OS01G0768300 PROTEIN"/>
    <property type="match status" value="1"/>
</dbReference>
<organism evidence="5 6">
    <name type="scientific">Theileria orientalis</name>
    <dbReference type="NCBI Taxonomy" id="68886"/>
    <lineage>
        <taxon>Eukaryota</taxon>
        <taxon>Sar</taxon>
        <taxon>Alveolata</taxon>
        <taxon>Apicomplexa</taxon>
        <taxon>Aconoidasida</taxon>
        <taxon>Piroplasmida</taxon>
        <taxon>Theileriidae</taxon>
        <taxon>Theileria</taxon>
    </lineage>
</organism>
<dbReference type="OrthoDB" id="5599468at2759"/>
<proteinExistence type="predicted"/>
<accession>A0A976M549</accession>
<dbReference type="EMBL" id="CP056066">
    <property type="protein sequence ID" value="UKJ88642.2"/>
    <property type="molecule type" value="Genomic_DNA"/>
</dbReference>
<dbReference type="Gene3D" id="1.20.1160.11">
    <property type="entry name" value="Paired amphipathic helix"/>
    <property type="match status" value="1"/>
</dbReference>
<dbReference type="InterPro" id="IPR058936">
    <property type="entry name" value="At4g15545-like"/>
</dbReference>
<evidence type="ECO:0000313" key="5">
    <source>
        <dbReference type="EMBL" id="UKJ88642.2"/>
    </source>
</evidence>
<evidence type="ECO:0000259" key="4">
    <source>
        <dbReference type="Pfam" id="PF25972"/>
    </source>
</evidence>
<dbReference type="InterPro" id="IPR036600">
    <property type="entry name" value="PAH_sf"/>
</dbReference>
<dbReference type="InterPro" id="IPR058935">
    <property type="entry name" value="At4g15545-like_C"/>
</dbReference>